<evidence type="ECO:0000256" key="10">
    <source>
        <dbReference type="SAM" id="SignalP"/>
    </source>
</evidence>
<dbReference type="KEGG" id="rhoz:GXP67_32275"/>
<dbReference type="RefSeq" id="WP_162446938.1">
    <property type="nucleotide sequence ID" value="NZ_CP048222.1"/>
</dbReference>
<evidence type="ECO:0000256" key="5">
    <source>
        <dbReference type="ARBA" id="ARBA00023077"/>
    </source>
</evidence>
<keyword evidence="2 8" id="KW-0813">Transport</keyword>
<dbReference type="EMBL" id="CP048222">
    <property type="protein sequence ID" value="QHT70995.1"/>
    <property type="molecule type" value="Genomic_DNA"/>
</dbReference>
<evidence type="ECO:0000256" key="6">
    <source>
        <dbReference type="ARBA" id="ARBA00023136"/>
    </source>
</evidence>
<keyword evidence="4 8" id="KW-0812">Transmembrane</keyword>
<dbReference type="InterPro" id="IPR000531">
    <property type="entry name" value="Beta-barrel_TonB"/>
</dbReference>
<evidence type="ECO:0000259" key="12">
    <source>
        <dbReference type="Pfam" id="PF07715"/>
    </source>
</evidence>
<keyword evidence="13" id="KW-0675">Receptor</keyword>
<keyword evidence="6 8" id="KW-0472">Membrane</keyword>
<evidence type="ECO:0000256" key="2">
    <source>
        <dbReference type="ARBA" id="ARBA00022448"/>
    </source>
</evidence>
<keyword evidence="7 8" id="KW-0998">Cell outer membrane</keyword>
<dbReference type="GO" id="GO:0044718">
    <property type="term" value="P:siderophore transmembrane transport"/>
    <property type="evidence" value="ECO:0007669"/>
    <property type="project" value="TreeGrafter"/>
</dbReference>
<evidence type="ECO:0000313" key="14">
    <source>
        <dbReference type="Proteomes" id="UP000480178"/>
    </source>
</evidence>
<reference evidence="13 14" key="1">
    <citation type="submission" date="2020-01" db="EMBL/GenBank/DDBJ databases">
        <authorList>
            <person name="Kim M.K."/>
        </authorList>
    </citation>
    <scope>NUCLEOTIDE SEQUENCE [LARGE SCALE GENOMIC DNA]</scope>
    <source>
        <strain evidence="13 14">172606-1</strain>
    </source>
</reference>
<evidence type="ECO:0000256" key="3">
    <source>
        <dbReference type="ARBA" id="ARBA00022452"/>
    </source>
</evidence>
<evidence type="ECO:0000256" key="8">
    <source>
        <dbReference type="PROSITE-ProRule" id="PRU01360"/>
    </source>
</evidence>
<evidence type="ECO:0000313" key="13">
    <source>
        <dbReference type="EMBL" id="QHT70995.1"/>
    </source>
</evidence>
<dbReference type="InterPro" id="IPR039426">
    <property type="entry name" value="TonB-dep_rcpt-like"/>
</dbReference>
<dbReference type="SUPFAM" id="SSF56935">
    <property type="entry name" value="Porins"/>
    <property type="match status" value="1"/>
</dbReference>
<gene>
    <name evidence="13" type="ORF">GXP67_32275</name>
</gene>
<keyword evidence="14" id="KW-1185">Reference proteome</keyword>
<dbReference type="Gene3D" id="2.170.130.10">
    <property type="entry name" value="TonB-dependent receptor, plug domain"/>
    <property type="match status" value="1"/>
</dbReference>
<dbReference type="PANTHER" id="PTHR30069">
    <property type="entry name" value="TONB-DEPENDENT OUTER MEMBRANE RECEPTOR"/>
    <property type="match status" value="1"/>
</dbReference>
<dbReference type="GO" id="GO:0009279">
    <property type="term" value="C:cell outer membrane"/>
    <property type="evidence" value="ECO:0007669"/>
    <property type="project" value="UniProtKB-SubCell"/>
</dbReference>
<dbReference type="GO" id="GO:0015344">
    <property type="term" value="F:siderophore uptake transmembrane transporter activity"/>
    <property type="evidence" value="ECO:0007669"/>
    <property type="project" value="TreeGrafter"/>
</dbReference>
<dbReference type="InterPro" id="IPR012910">
    <property type="entry name" value="Plug_dom"/>
</dbReference>
<dbReference type="PROSITE" id="PS52016">
    <property type="entry name" value="TONB_DEPENDENT_REC_3"/>
    <property type="match status" value="1"/>
</dbReference>
<dbReference type="PANTHER" id="PTHR30069:SF50">
    <property type="entry name" value="TONB-DEPENDENT RECEPTOR HI_1217-RELATED"/>
    <property type="match status" value="1"/>
</dbReference>
<evidence type="ECO:0000256" key="4">
    <source>
        <dbReference type="ARBA" id="ARBA00022692"/>
    </source>
</evidence>
<name>A0A6C0GSB5_9BACT</name>
<dbReference type="Gene3D" id="2.40.170.20">
    <property type="entry name" value="TonB-dependent receptor, beta-barrel domain"/>
    <property type="match status" value="1"/>
</dbReference>
<feature type="signal peptide" evidence="10">
    <location>
        <begin position="1"/>
        <end position="25"/>
    </location>
</feature>
<dbReference type="InterPro" id="IPR036942">
    <property type="entry name" value="Beta-barrel_TonB_sf"/>
</dbReference>
<proteinExistence type="inferred from homology"/>
<evidence type="ECO:0000256" key="1">
    <source>
        <dbReference type="ARBA" id="ARBA00004571"/>
    </source>
</evidence>
<dbReference type="InterPro" id="IPR037066">
    <property type="entry name" value="Plug_dom_sf"/>
</dbReference>
<feature type="domain" description="TonB-dependent receptor-like beta-barrel" evidence="11">
    <location>
        <begin position="242"/>
        <end position="639"/>
    </location>
</feature>
<feature type="domain" description="TonB-dependent receptor plug" evidence="12">
    <location>
        <begin position="70"/>
        <end position="177"/>
    </location>
</feature>
<evidence type="ECO:0000256" key="9">
    <source>
        <dbReference type="RuleBase" id="RU003357"/>
    </source>
</evidence>
<keyword evidence="10" id="KW-0732">Signal</keyword>
<organism evidence="13 14">
    <name type="scientific">Rhodocytophaga rosea</name>
    <dbReference type="NCBI Taxonomy" id="2704465"/>
    <lineage>
        <taxon>Bacteria</taxon>
        <taxon>Pseudomonadati</taxon>
        <taxon>Bacteroidota</taxon>
        <taxon>Cytophagia</taxon>
        <taxon>Cytophagales</taxon>
        <taxon>Rhodocytophagaceae</taxon>
        <taxon>Rhodocytophaga</taxon>
    </lineage>
</organism>
<dbReference type="Pfam" id="PF00593">
    <property type="entry name" value="TonB_dep_Rec_b-barrel"/>
    <property type="match status" value="1"/>
</dbReference>
<evidence type="ECO:0000259" key="11">
    <source>
        <dbReference type="Pfam" id="PF00593"/>
    </source>
</evidence>
<accession>A0A6C0GSB5</accession>
<protein>
    <submittedName>
        <fullName evidence="13">TonB-dependent receptor plug domain-containing protein</fullName>
    </submittedName>
</protein>
<evidence type="ECO:0000256" key="7">
    <source>
        <dbReference type="ARBA" id="ARBA00023237"/>
    </source>
</evidence>
<comment type="subcellular location">
    <subcellularLocation>
        <location evidence="1 8">Cell outer membrane</location>
        <topology evidence="1 8">Multi-pass membrane protein</topology>
    </subcellularLocation>
</comment>
<dbReference type="AlphaFoldDB" id="A0A6C0GSB5"/>
<dbReference type="Pfam" id="PF07715">
    <property type="entry name" value="Plug"/>
    <property type="match status" value="1"/>
</dbReference>
<feature type="chain" id="PRO_5025573390" evidence="10">
    <location>
        <begin position="26"/>
        <end position="679"/>
    </location>
</feature>
<dbReference type="Proteomes" id="UP000480178">
    <property type="component" value="Chromosome"/>
</dbReference>
<sequence>MKKIYLKKIKVLSLVLGCCTHVVYAQSTDSTDAAISLENLKNLSAQTEASVLQQQLNENVAASSKKALSLRETPGIVSVISSEEIKHSGARDLVDLLRQVPGLDFGADIYLVQGISMRGNWGIEGKVLVLVDGIEYNETLYQGVPFGDKFPLNQISRIEIIRGPGSSIYGGTAEYGVINIITKGAAGEEEVSASGSMGILQGGYGRRNISASVGKKLGDQVFTDFSFFSGKSVSTDQPYQDFTTVGQPSQYDVTKSTEQEATYVNAGIKYKNARLRAMYDRFDIGHPFYKVGFSNLFISLKDDIRLNQKLTLTPFLFYTIQNPWEAHGLGDTDNTYDYKIITQRSKANLTAAYDISRKINLIAGAEYFYDFASNKAGEDYFGENKNEVSYQTGSLFAQGLLKHRLANITLGFRYDKHNAFGSAFVPRFAITKRFDNFHFKALYSHAYRAPGIENINYDAGIKPEHSQVAELELGYQFTPDMILAVNLYNIKTRDIIIYTSSLLDNGNYLENYQNYDRSGTRGLEAIYKIQQPKWQANLSYSFYQALAGHTVDVYRVAPKPGLFVAFPAHKVTANGNLQLGSHLRISPSLIYSSERYGYTSLDEEENAVLERFAPYLLANLHVGYDNLGIKGLDAGIGIYDIFNTKQPLLRAYQSEIDYLPGRSRELVVKFSYRFSFQAR</sequence>
<keyword evidence="5 9" id="KW-0798">TonB box</keyword>
<keyword evidence="3 8" id="KW-1134">Transmembrane beta strand</keyword>
<comment type="similarity">
    <text evidence="8 9">Belongs to the TonB-dependent receptor family.</text>
</comment>